<feature type="non-terminal residue" evidence="2">
    <location>
        <position position="86"/>
    </location>
</feature>
<dbReference type="EMBL" id="NCKV01003206">
    <property type="protein sequence ID" value="RWS25956.1"/>
    <property type="molecule type" value="Genomic_DNA"/>
</dbReference>
<gene>
    <name evidence="2" type="ORF">B4U80_13786</name>
</gene>
<dbReference type="SUPFAM" id="SSF48726">
    <property type="entry name" value="Immunoglobulin"/>
    <property type="match status" value="1"/>
</dbReference>
<dbReference type="InterPro" id="IPR013151">
    <property type="entry name" value="Immunoglobulin_dom"/>
</dbReference>
<protein>
    <submittedName>
        <fullName evidence="2">Neuromusculin-like protein</fullName>
    </submittedName>
</protein>
<accession>A0A443SEL0</accession>
<proteinExistence type="predicted"/>
<sequence length="86" mass="9686">MSIVDEETRWFKDGQQLQVNNASDNRLVTSGGNNGSHPSLIIWQLSREDSGDYFCELHNAMGRGRPKLPLRLSVLYVTSVVLQIEP</sequence>
<dbReference type="Gene3D" id="2.60.40.10">
    <property type="entry name" value="Immunoglobulins"/>
    <property type="match status" value="1"/>
</dbReference>
<dbReference type="InterPro" id="IPR007110">
    <property type="entry name" value="Ig-like_dom"/>
</dbReference>
<name>A0A443SEL0_9ACAR</name>
<evidence type="ECO:0000259" key="1">
    <source>
        <dbReference type="PROSITE" id="PS50835"/>
    </source>
</evidence>
<dbReference type="Proteomes" id="UP000288716">
    <property type="component" value="Unassembled WGS sequence"/>
</dbReference>
<dbReference type="VEuPathDB" id="VectorBase:LDEU006084"/>
<feature type="domain" description="Ig-like" evidence="1">
    <location>
        <begin position="9"/>
        <end position="73"/>
    </location>
</feature>
<dbReference type="CDD" id="cd00096">
    <property type="entry name" value="Ig"/>
    <property type="match status" value="1"/>
</dbReference>
<keyword evidence="3" id="KW-1185">Reference proteome</keyword>
<evidence type="ECO:0000313" key="2">
    <source>
        <dbReference type="EMBL" id="RWS25956.1"/>
    </source>
</evidence>
<dbReference type="InterPro" id="IPR036179">
    <property type="entry name" value="Ig-like_dom_sf"/>
</dbReference>
<dbReference type="OrthoDB" id="6106100at2759"/>
<evidence type="ECO:0000313" key="3">
    <source>
        <dbReference type="Proteomes" id="UP000288716"/>
    </source>
</evidence>
<dbReference type="AlphaFoldDB" id="A0A443SEL0"/>
<reference evidence="2 3" key="1">
    <citation type="journal article" date="2018" name="Gigascience">
        <title>Genomes of trombidid mites reveal novel predicted allergens and laterally-transferred genes associated with secondary metabolism.</title>
        <authorList>
            <person name="Dong X."/>
            <person name="Chaisiri K."/>
            <person name="Xia D."/>
            <person name="Armstrong S.D."/>
            <person name="Fang Y."/>
            <person name="Donnelly M.J."/>
            <person name="Kadowaki T."/>
            <person name="McGarry J.W."/>
            <person name="Darby A.C."/>
            <person name="Makepeace B.L."/>
        </authorList>
    </citation>
    <scope>NUCLEOTIDE SEQUENCE [LARGE SCALE GENOMIC DNA]</scope>
    <source>
        <strain evidence="2">UoL-UT</strain>
    </source>
</reference>
<dbReference type="Pfam" id="PF00047">
    <property type="entry name" value="ig"/>
    <property type="match status" value="1"/>
</dbReference>
<dbReference type="InterPro" id="IPR013783">
    <property type="entry name" value="Ig-like_fold"/>
</dbReference>
<dbReference type="PROSITE" id="PS50835">
    <property type="entry name" value="IG_LIKE"/>
    <property type="match status" value="1"/>
</dbReference>
<organism evidence="2 3">
    <name type="scientific">Leptotrombidium deliense</name>
    <dbReference type="NCBI Taxonomy" id="299467"/>
    <lineage>
        <taxon>Eukaryota</taxon>
        <taxon>Metazoa</taxon>
        <taxon>Ecdysozoa</taxon>
        <taxon>Arthropoda</taxon>
        <taxon>Chelicerata</taxon>
        <taxon>Arachnida</taxon>
        <taxon>Acari</taxon>
        <taxon>Acariformes</taxon>
        <taxon>Trombidiformes</taxon>
        <taxon>Prostigmata</taxon>
        <taxon>Anystina</taxon>
        <taxon>Parasitengona</taxon>
        <taxon>Trombiculoidea</taxon>
        <taxon>Trombiculidae</taxon>
        <taxon>Leptotrombidium</taxon>
    </lineage>
</organism>
<comment type="caution">
    <text evidence="2">The sequence shown here is derived from an EMBL/GenBank/DDBJ whole genome shotgun (WGS) entry which is preliminary data.</text>
</comment>